<evidence type="ECO:0000313" key="4">
    <source>
        <dbReference type="EMBL" id="SAM00648.1"/>
    </source>
</evidence>
<gene>
    <name evidence="4" type="primary">ABSGL_06364.1 scaffold 8296</name>
</gene>
<feature type="compositionally biased region" description="Acidic residues" evidence="2">
    <location>
        <begin position="334"/>
        <end position="344"/>
    </location>
</feature>
<name>A0A163M2F4_ABSGL</name>
<dbReference type="InterPro" id="IPR001878">
    <property type="entry name" value="Znf_CCHC"/>
</dbReference>
<accession>A0A163M2F4</accession>
<dbReference type="Pfam" id="PF00098">
    <property type="entry name" value="zf-CCHC"/>
    <property type="match status" value="1"/>
</dbReference>
<dbReference type="SMART" id="SM00343">
    <property type="entry name" value="ZnF_C2HC"/>
    <property type="match status" value="2"/>
</dbReference>
<reference evidence="4" key="1">
    <citation type="submission" date="2016-04" db="EMBL/GenBank/DDBJ databases">
        <authorList>
            <person name="Evans L.H."/>
            <person name="Alamgir A."/>
            <person name="Owens N."/>
            <person name="Weber N.D."/>
            <person name="Virtaneva K."/>
            <person name="Barbian K."/>
            <person name="Babar A."/>
            <person name="Rosenke K."/>
        </authorList>
    </citation>
    <scope>NUCLEOTIDE SEQUENCE [LARGE SCALE GENOMIC DNA]</scope>
    <source>
        <strain evidence="4">CBS 101.48</strain>
    </source>
</reference>
<dbReference type="InterPro" id="IPR036875">
    <property type="entry name" value="Znf_CCHC_sf"/>
</dbReference>
<dbReference type="InParanoid" id="A0A163M2F4"/>
<evidence type="ECO:0000256" key="1">
    <source>
        <dbReference type="PROSITE-ProRule" id="PRU00047"/>
    </source>
</evidence>
<dbReference type="Proteomes" id="UP000078561">
    <property type="component" value="Unassembled WGS sequence"/>
</dbReference>
<evidence type="ECO:0000313" key="5">
    <source>
        <dbReference type="Proteomes" id="UP000078561"/>
    </source>
</evidence>
<dbReference type="PROSITE" id="PS50158">
    <property type="entry name" value="ZF_CCHC"/>
    <property type="match status" value="1"/>
</dbReference>
<keyword evidence="1" id="KW-0479">Metal-binding</keyword>
<evidence type="ECO:0000256" key="2">
    <source>
        <dbReference type="SAM" id="MobiDB-lite"/>
    </source>
</evidence>
<dbReference type="OrthoDB" id="2264205at2759"/>
<dbReference type="GO" id="GO:0003676">
    <property type="term" value="F:nucleic acid binding"/>
    <property type="evidence" value="ECO:0007669"/>
    <property type="project" value="InterPro"/>
</dbReference>
<keyword evidence="5" id="KW-1185">Reference proteome</keyword>
<dbReference type="EMBL" id="LT553376">
    <property type="protein sequence ID" value="SAM00648.1"/>
    <property type="molecule type" value="Genomic_DNA"/>
</dbReference>
<evidence type="ECO:0000259" key="3">
    <source>
        <dbReference type="PROSITE" id="PS50158"/>
    </source>
</evidence>
<dbReference type="SUPFAM" id="SSF57756">
    <property type="entry name" value="Retrovirus zinc finger-like domains"/>
    <property type="match status" value="1"/>
</dbReference>
<keyword evidence="1" id="KW-0862">Zinc</keyword>
<dbReference type="Gene3D" id="4.10.60.10">
    <property type="entry name" value="Zinc finger, CCHC-type"/>
    <property type="match status" value="1"/>
</dbReference>
<sequence length="406" mass="44602">MALSDNEQLLSGAEFKSTPSGSRAGTKPRSFAQVVANKRESLMTSHNGRLDNVTLDDGITIRHSHIWRTSRSEGAYLFDLAGLPGTEQQHIETIIKQYPHQYGIIIKRDSPGARYAEVYVDLADHPDILTKGVFYDDLKLRILPNTALPDNQNIVRLSLRNLPFYKPPVLLEGLQQSLGAYGVVLNVGILRDPKTKAYSGTGYAVLALPKAGESSAVSLPPLTHNIPWNKGREGFYATWSNMPTWCRYCHEEGHTKFDCAKSLANLLCYNCHNLGHRSSDCPRRNPGTTPIDDPVTSSNWADESCDEDYTPSHDGSDDSEDSDSNTVDSHIMDFDDDANDEQPEEFSGGQPGERLMNGASEIHGVPGTDDKGSLASKYAHSNPDDQPPRSSKISKAGTRSRPSSSQ</sequence>
<organism evidence="4">
    <name type="scientific">Absidia glauca</name>
    <name type="common">Pin mould</name>
    <dbReference type="NCBI Taxonomy" id="4829"/>
    <lineage>
        <taxon>Eukaryota</taxon>
        <taxon>Fungi</taxon>
        <taxon>Fungi incertae sedis</taxon>
        <taxon>Mucoromycota</taxon>
        <taxon>Mucoromycotina</taxon>
        <taxon>Mucoromycetes</taxon>
        <taxon>Mucorales</taxon>
        <taxon>Cunninghamellaceae</taxon>
        <taxon>Absidia</taxon>
    </lineage>
</organism>
<feature type="region of interest" description="Disordered" evidence="2">
    <location>
        <begin position="1"/>
        <end position="29"/>
    </location>
</feature>
<feature type="region of interest" description="Disordered" evidence="2">
    <location>
        <begin position="279"/>
        <end position="406"/>
    </location>
</feature>
<proteinExistence type="predicted"/>
<feature type="domain" description="CCHC-type" evidence="3">
    <location>
        <begin position="268"/>
        <end position="283"/>
    </location>
</feature>
<keyword evidence="1" id="KW-0863">Zinc-finger</keyword>
<dbReference type="GO" id="GO:0008270">
    <property type="term" value="F:zinc ion binding"/>
    <property type="evidence" value="ECO:0007669"/>
    <property type="project" value="UniProtKB-KW"/>
</dbReference>
<dbReference type="AlphaFoldDB" id="A0A163M2F4"/>
<dbReference type="OMA" id="ALAHIIC"/>
<protein>
    <recommendedName>
        <fullName evidence="3">CCHC-type domain-containing protein</fullName>
    </recommendedName>
</protein>